<dbReference type="Proteomes" id="UP001141806">
    <property type="component" value="Unassembled WGS sequence"/>
</dbReference>
<feature type="compositionally biased region" description="Basic residues" evidence="1">
    <location>
        <begin position="79"/>
        <end position="94"/>
    </location>
</feature>
<evidence type="ECO:0000313" key="2">
    <source>
        <dbReference type="EMBL" id="KAJ4979090.1"/>
    </source>
</evidence>
<organism evidence="2 3">
    <name type="scientific">Protea cynaroides</name>
    <dbReference type="NCBI Taxonomy" id="273540"/>
    <lineage>
        <taxon>Eukaryota</taxon>
        <taxon>Viridiplantae</taxon>
        <taxon>Streptophyta</taxon>
        <taxon>Embryophyta</taxon>
        <taxon>Tracheophyta</taxon>
        <taxon>Spermatophyta</taxon>
        <taxon>Magnoliopsida</taxon>
        <taxon>Proteales</taxon>
        <taxon>Proteaceae</taxon>
        <taxon>Protea</taxon>
    </lineage>
</organism>
<sequence length="261" mass="27840">MGATSSENPLGLEKLINTTFTVVGKDKDRSEGNQNTATSIDTGKDEAKINSSLTNDQNELIVKCGRISGNEKGNENFRKNQKKKNVLSHPRRATKTTNSGPLRWVEHVGQEIQRSGIIGPSNDSFGLIIDDLELHSAIGSDLICIPSSRHVANPNPNITSSVPIAVHSRFEVLSSSAGDFEPLPCLTLVIHPPASDPSCIHGNPLVNTLGVNNQAAIPRSLPLSGISYGPSSSTSPLFSCHADKPLNPSPQHACPMQGIFI</sequence>
<evidence type="ECO:0000256" key="1">
    <source>
        <dbReference type="SAM" id="MobiDB-lite"/>
    </source>
</evidence>
<proteinExistence type="predicted"/>
<dbReference type="EMBL" id="JAMYWD010000002">
    <property type="protein sequence ID" value="KAJ4979090.1"/>
    <property type="molecule type" value="Genomic_DNA"/>
</dbReference>
<accession>A0A9Q0R0P2</accession>
<evidence type="ECO:0000313" key="3">
    <source>
        <dbReference type="Proteomes" id="UP001141806"/>
    </source>
</evidence>
<feature type="region of interest" description="Disordered" evidence="1">
    <location>
        <begin position="71"/>
        <end position="98"/>
    </location>
</feature>
<comment type="caution">
    <text evidence="2">The sequence shown here is derived from an EMBL/GenBank/DDBJ whole genome shotgun (WGS) entry which is preliminary data.</text>
</comment>
<dbReference type="AlphaFoldDB" id="A0A9Q0R0P2"/>
<name>A0A9Q0R0P2_9MAGN</name>
<protein>
    <submittedName>
        <fullName evidence="2">Uncharacterized protein</fullName>
    </submittedName>
</protein>
<keyword evidence="3" id="KW-1185">Reference proteome</keyword>
<gene>
    <name evidence="2" type="ORF">NE237_009870</name>
</gene>
<reference evidence="2" key="1">
    <citation type="journal article" date="2023" name="Plant J.">
        <title>The genome of the king protea, Protea cynaroides.</title>
        <authorList>
            <person name="Chang J."/>
            <person name="Duong T.A."/>
            <person name="Schoeman C."/>
            <person name="Ma X."/>
            <person name="Roodt D."/>
            <person name="Barker N."/>
            <person name="Li Z."/>
            <person name="Van de Peer Y."/>
            <person name="Mizrachi E."/>
        </authorList>
    </citation>
    <scope>NUCLEOTIDE SEQUENCE</scope>
    <source>
        <tissue evidence="2">Young leaves</tissue>
    </source>
</reference>